<name>A0ABM5MNC8_RICS1</name>
<dbReference type="RefSeq" id="WP_014273338.1">
    <property type="nucleotide sequence ID" value="NC_016639.1"/>
</dbReference>
<dbReference type="Proteomes" id="UP000005443">
    <property type="component" value="Chromosome"/>
</dbReference>
<keyword evidence="2" id="KW-1185">Reference proteome</keyword>
<protein>
    <submittedName>
        <fullName evidence="1">Phage portal protein</fullName>
    </submittedName>
</protein>
<accession>A0ABM5MNC8</accession>
<dbReference type="EMBL" id="CP002428">
    <property type="protein sequence ID" value="AEV92039.1"/>
    <property type="molecule type" value="Genomic_DNA"/>
</dbReference>
<evidence type="ECO:0000313" key="2">
    <source>
        <dbReference type="Proteomes" id="UP000005443"/>
    </source>
</evidence>
<organism evidence="1 2">
    <name type="scientific">Rickettsia slovaca (strain 13-B)</name>
    <dbReference type="NCBI Taxonomy" id="941638"/>
    <lineage>
        <taxon>Bacteria</taxon>
        <taxon>Pseudomonadati</taxon>
        <taxon>Pseudomonadota</taxon>
        <taxon>Alphaproteobacteria</taxon>
        <taxon>Rickettsiales</taxon>
        <taxon>Rickettsiaceae</taxon>
        <taxon>Rickettsieae</taxon>
        <taxon>Rickettsia</taxon>
        <taxon>spotted fever group</taxon>
    </lineage>
</organism>
<sequence>MIKNYWKKFWKNSTTKSQNFIGLNDIAYGNLIRVDIEAYRENVIVYRCINLIAQSAGHVPWKVLKSKTGEVIFRLSGALFTKKTESQKSWSGFC</sequence>
<reference evidence="1 2" key="1">
    <citation type="journal article" date="2012" name="J. Bacteriol.">
        <title>Complete genome sequence of Rickettsia slovaca, the agent of tick-borne lymphadenitis.</title>
        <authorList>
            <person name="Fournier P.E."/>
            <person name="El Karkouri K."/>
            <person name="Robert C."/>
            <person name="Medigue C."/>
            <person name="Raoult D."/>
        </authorList>
    </citation>
    <scope>NUCLEOTIDE SEQUENCE [LARGE SCALE GENOMIC DNA]</scope>
    <source>
        <strain evidence="1 2">13-B</strain>
    </source>
</reference>
<gene>
    <name evidence="1" type="ordered locus">Rsl_468</name>
</gene>
<evidence type="ECO:0000313" key="1">
    <source>
        <dbReference type="EMBL" id="AEV92039.1"/>
    </source>
</evidence>
<proteinExistence type="predicted"/>